<organism evidence="1 2">
    <name type="scientific">Winogradskyella jejuensis</name>
    <dbReference type="NCBI Taxonomy" id="1089305"/>
    <lineage>
        <taxon>Bacteria</taxon>
        <taxon>Pseudomonadati</taxon>
        <taxon>Bacteroidota</taxon>
        <taxon>Flavobacteriia</taxon>
        <taxon>Flavobacteriales</taxon>
        <taxon>Flavobacteriaceae</taxon>
        <taxon>Winogradskyella</taxon>
    </lineage>
</organism>
<reference evidence="2" key="1">
    <citation type="submission" date="2016-11" db="EMBL/GenBank/DDBJ databases">
        <authorList>
            <person name="Varghese N."/>
            <person name="Submissions S."/>
        </authorList>
    </citation>
    <scope>NUCLEOTIDE SEQUENCE [LARGE SCALE GENOMIC DNA]</scope>
    <source>
        <strain evidence="2">DSM 25330</strain>
    </source>
</reference>
<evidence type="ECO:0000313" key="2">
    <source>
        <dbReference type="Proteomes" id="UP000184522"/>
    </source>
</evidence>
<dbReference type="STRING" id="1089305.SAMN05444148_0153"/>
<keyword evidence="2" id="KW-1185">Reference proteome</keyword>
<name>A0A1M5JUY0_9FLAO</name>
<protein>
    <submittedName>
        <fullName evidence="1">Uncharacterized protein</fullName>
    </submittedName>
</protein>
<proteinExistence type="predicted"/>
<dbReference type="AlphaFoldDB" id="A0A1M5JUY0"/>
<dbReference type="Proteomes" id="UP000184522">
    <property type="component" value="Unassembled WGS sequence"/>
</dbReference>
<sequence length="137" mass="15985">MNAQRPDLKKDITVTLITYEKTTNDTVRFSIIEVFSGSNRIKTSVSDFDGIGVFKIKVKDIFDENIRLKVHGPKCVIFEKKYEIKDDLKIEIPLKYGKTEYVDFTELHIMQSKLNIKPVFSEELECGFEDQPVYRKN</sequence>
<dbReference type="EMBL" id="FQWS01000001">
    <property type="protein sequence ID" value="SHG44354.1"/>
    <property type="molecule type" value="Genomic_DNA"/>
</dbReference>
<gene>
    <name evidence="1" type="ORF">SAMN05444148_0153</name>
</gene>
<evidence type="ECO:0000313" key="1">
    <source>
        <dbReference type="EMBL" id="SHG44354.1"/>
    </source>
</evidence>
<accession>A0A1M5JUY0</accession>